<sequence length="301" mass="31814">MNRPLIGVHPADEGGMPMAIRRAAAAGAEAVQVFTAPPTYYNEKVTLKPPKVAAAHAALADVGLTPRAIFVHAAYVLNTASAEEEKARRAASGLAKEYERTTALGAFGCCFHPGSAGESAPEDAAVRVGRAIAQALEAVPETAAGTRVLIENTAGAGKTMGRTPEEIAIMLAQVPAALRHRTGYGLDTCHLFAAGHPIHESAVRLREVLDAFERTIGEPPAFFHLNDSQHAFGSNKDRHALLGEGMLGAEPFRWLLEDARTRGIPCILETPSERTEVAEDDASADPADARMVALLRGFLGA</sequence>
<dbReference type="EMBL" id="CP130613">
    <property type="protein sequence ID" value="WKW16380.1"/>
    <property type="molecule type" value="Genomic_DNA"/>
</dbReference>
<gene>
    <name evidence="9" type="ORF">Strain138_002794</name>
    <name evidence="10" type="ORF">Strain318_002794</name>
</gene>
<evidence type="ECO:0000313" key="11">
    <source>
        <dbReference type="Proteomes" id="UP001229955"/>
    </source>
</evidence>
<accession>A0AA49Q9J3</accession>
<evidence type="ECO:0000259" key="8">
    <source>
        <dbReference type="Pfam" id="PF01261"/>
    </source>
</evidence>
<evidence type="ECO:0000313" key="9">
    <source>
        <dbReference type="EMBL" id="WKW13473.1"/>
    </source>
</evidence>
<dbReference type="PROSITE" id="PS51432">
    <property type="entry name" value="AP_NUCLEASE_F2_4"/>
    <property type="match status" value="1"/>
</dbReference>
<dbReference type="InterPro" id="IPR018246">
    <property type="entry name" value="AP_endonuc_F2_Zn_BS"/>
</dbReference>
<dbReference type="EMBL" id="CP130612">
    <property type="protein sequence ID" value="WKW13473.1"/>
    <property type="molecule type" value="Genomic_DNA"/>
</dbReference>
<dbReference type="InterPro" id="IPR001719">
    <property type="entry name" value="AP_endonuc_2"/>
</dbReference>
<keyword evidence="4" id="KW-0227">DNA damage</keyword>
<dbReference type="GO" id="GO:0008081">
    <property type="term" value="F:phosphoric diester hydrolase activity"/>
    <property type="evidence" value="ECO:0007669"/>
    <property type="project" value="TreeGrafter"/>
</dbReference>
<keyword evidence="3" id="KW-0479">Metal-binding</keyword>
<keyword evidence="7" id="KW-0234">DNA repair</keyword>
<dbReference type="GO" id="GO:0006284">
    <property type="term" value="P:base-excision repair"/>
    <property type="evidence" value="ECO:0007669"/>
    <property type="project" value="TreeGrafter"/>
</dbReference>
<comment type="cofactor">
    <cofactor evidence="1">
        <name>Zn(2+)</name>
        <dbReference type="ChEBI" id="CHEBI:29105"/>
    </cofactor>
</comment>
<proteinExistence type="inferred from homology"/>
<evidence type="ECO:0000256" key="1">
    <source>
        <dbReference type="ARBA" id="ARBA00001947"/>
    </source>
</evidence>
<dbReference type="GO" id="GO:0003906">
    <property type="term" value="F:DNA-(apurinic or apyrimidinic site) endonuclease activity"/>
    <property type="evidence" value="ECO:0007669"/>
    <property type="project" value="TreeGrafter"/>
</dbReference>
<protein>
    <submittedName>
        <fullName evidence="10">Deoxyribonuclease IV</fullName>
        <ecNumber evidence="10">3.1.21.2</ecNumber>
    </submittedName>
</protein>
<dbReference type="InterPro" id="IPR036237">
    <property type="entry name" value="Xyl_isomerase-like_sf"/>
</dbReference>
<evidence type="ECO:0000256" key="3">
    <source>
        <dbReference type="ARBA" id="ARBA00022723"/>
    </source>
</evidence>
<dbReference type="GO" id="GO:0003677">
    <property type="term" value="F:DNA binding"/>
    <property type="evidence" value="ECO:0007669"/>
    <property type="project" value="InterPro"/>
</dbReference>
<evidence type="ECO:0000256" key="4">
    <source>
        <dbReference type="ARBA" id="ARBA00022763"/>
    </source>
</evidence>
<dbReference type="Proteomes" id="UP001229955">
    <property type="component" value="Chromosome"/>
</dbReference>
<keyword evidence="6" id="KW-0862">Zinc</keyword>
<evidence type="ECO:0000256" key="5">
    <source>
        <dbReference type="ARBA" id="ARBA00022801"/>
    </source>
</evidence>
<dbReference type="PANTHER" id="PTHR21445:SF0">
    <property type="entry name" value="APURINIC-APYRIMIDINIC ENDONUCLEASE"/>
    <property type="match status" value="1"/>
</dbReference>
<dbReference type="GO" id="GO:0008833">
    <property type="term" value="F:deoxyribonuclease IV (phage-T4-induced) activity"/>
    <property type="evidence" value="ECO:0007669"/>
    <property type="project" value="UniProtKB-EC"/>
</dbReference>
<comment type="similarity">
    <text evidence="2">Belongs to the AP endonuclease 2 family.</text>
</comment>
<dbReference type="InterPro" id="IPR013022">
    <property type="entry name" value="Xyl_isomerase-like_TIM-brl"/>
</dbReference>
<dbReference type="EC" id="3.1.21.2" evidence="10"/>
<dbReference type="Pfam" id="PF01261">
    <property type="entry name" value="AP_endonuc_2"/>
    <property type="match status" value="1"/>
</dbReference>
<dbReference type="SMART" id="SM00518">
    <property type="entry name" value="AP2Ec"/>
    <property type="match status" value="1"/>
</dbReference>
<dbReference type="PROSITE" id="PS00731">
    <property type="entry name" value="AP_NUCLEASE_F2_3"/>
    <property type="match status" value="1"/>
</dbReference>
<dbReference type="GO" id="GO:0008270">
    <property type="term" value="F:zinc ion binding"/>
    <property type="evidence" value="ECO:0007669"/>
    <property type="project" value="InterPro"/>
</dbReference>
<dbReference type="KEGG" id="pspc:Strain318_002794"/>
<dbReference type="SUPFAM" id="SSF51658">
    <property type="entry name" value="Xylose isomerase-like"/>
    <property type="match status" value="1"/>
</dbReference>
<feature type="domain" description="Xylose isomerase-like TIM barrel" evidence="8">
    <location>
        <begin position="20"/>
        <end position="280"/>
    </location>
</feature>
<keyword evidence="5 10" id="KW-0378">Hydrolase</keyword>
<dbReference type="NCBIfam" id="TIGR00587">
    <property type="entry name" value="nfo"/>
    <property type="match status" value="1"/>
</dbReference>
<dbReference type="Gene3D" id="3.20.20.150">
    <property type="entry name" value="Divalent-metal-dependent TIM barrel enzymes"/>
    <property type="match status" value="1"/>
</dbReference>
<evidence type="ECO:0000256" key="2">
    <source>
        <dbReference type="ARBA" id="ARBA00005340"/>
    </source>
</evidence>
<evidence type="ECO:0000256" key="6">
    <source>
        <dbReference type="ARBA" id="ARBA00022833"/>
    </source>
</evidence>
<dbReference type="RefSeq" id="WP_367886327.1">
    <property type="nucleotide sequence ID" value="NZ_CP130612.1"/>
</dbReference>
<dbReference type="AlphaFoldDB" id="A0AA49Q9J3"/>
<dbReference type="PANTHER" id="PTHR21445">
    <property type="entry name" value="ENDONUCLEASE IV ENDODEOXYRIBONUCLEASE IV"/>
    <property type="match status" value="1"/>
</dbReference>
<keyword evidence="11" id="KW-1185">Reference proteome</keyword>
<organism evidence="10 11">
    <name type="scientific">Pseudogemmatithrix spongiicola</name>
    <dbReference type="NCBI Taxonomy" id="3062599"/>
    <lineage>
        <taxon>Bacteria</taxon>
        <taxon>Pseudomonadati</taxon>
        <taxon>Gemmatimonadota</taxon>
        <taxon>Gemmatimonadia</taxon>
        <taxon>Gemmatimonadales</taxon>
        <taxon>Gemmatimonadaceae</taxon>
        <taxon>Pseudogemmatithrix</taxon>
    </lineage>
</organism>
<evidence type="ECO:0000256" key="7">
    <source>
        <dbReference type="ARBA" id="ARBA00023204"/>
    </source>
</evidence>
<evidence type="ECO:0000313" key="10">
    <source>
        <dbReference type="EMBL" id="WKW16380.1"/>
    </source>
</evidence>
<reference evidence="10" key="1">
    <citation type="submission" date="2023-07" db="EMBL/GenBank/DDBJ databases">
        <authorList>
            <person name="Haufschild T."/>
            <person name="Kallscheuer N."/>
            <person name="Hammer J."/>
            <person name="Kohn T."/>
            <person name="Kabuu M."/>
            <person name="Jogler M."/>
            <person name="Wohfarth N."/>
            <person name="Heuer A."/>
            <person name="Rohde M."/>
            <person name="van Teeseling M.C.F."/>
            <person name="Jogler C."/>
        </authorList>
    </citation>
    <scope>NUCLEOTIDE SEQUENCE</scope>
    <source>
        <strain evidence="9">Strain 138</strain>
        <strain evidence="10">Strain 318</strain>
    </source>
</reference>
<name>A0AA49Q9J3_9BACT</name>
<accession>A0AA49JXL4</accession>